<dbReference type="RefSeq" id="WP_000481653.1">
    <property type="nucleotide sequence ID" value="NZ_CP012952.1"/>
</dbReference>
<sequence length="83" mass="9516">MFNFFKRPIVINFTVEQVHPDSKLCLIKTPNPISSEIFEPLAKAWKEAGFEKKVVVISKDINLETLTDDDLKKLGLKRIENDA</sequence>
<evidence type="ECO:0000313" key="1">
    <source>
        <dbReference type="EMBL" id="MQR48444.1"/>
    </source>
</evidence>
<accession>A0A7X1SHK3</accession>
<reference evidence="1 2" key="1">
    <citation type="submission" date="2019-10" db="EMBL/GenBank/DDBJ databases">
        <title>Genetic environment of the oxa23 gene and comparative analysis of carbapenem resistant Acinetobacter baumannii isolates belonging to global clone 1, lineage 2 recovered in a burns hospital outbreak in 2012-2013.</title>
        <authorList>
            <person name="Douraghi M."/>
            <person name="Aris P."/>
            <person name="Kenyon J."/>
            <person name="Hamidian M."/>
        </authorList>
    </citation>
    <scope>NUCLEOTIDE SEQUENCE [LARGE SCALE GENOMIC DNA]</scope>
    <source>
        <strain evidence="1 2">ABS103</strain>
    </source>
</reference>
<dbReference type="Proteomes" id="UP000461234">
    <property type="component" value="Unassembled WGS sequence"/>
</dbReference>
<protein>
    <submittedName>
        <fullName evidence="1">Uncharacterized protein</fullName>
    </submittedName>
</protein>
<gene>
    <name evidence="1" type="ORF">F2P40_03725</name>
</gene>
<name>A0A7X1SHK3_ACIBA</name>
<dbReference type="AlphaFoldDB" id="A0A7X1SHK3"/>
<proteinExistence type="predicted"/>
<organism evidence="1 2">
    <name type="scientific">Acinetobacter baumannii</name>
    <dbReference type="NCBI Taxonomy" id="470"/>
    <lineage>
        <taxon>Bacteria</taxon>
        <taxon>Pseudomonadati</taxon>
        <taxon>Pseudomonadota</taxon>
        <taxon>Gammaproteobacteria</taxon>
        <taxon>Moraxellales</taxon>
        <taxon>Moraxellaceae</taxon>
        <taxon>Acinetobacter</taxon>
        <taxon>Acinetobacter calcoaceticus/baumannii complex</taxon>
    </lineage>
</organism>
<evidence type="ECO:0000313" key="2">
    <source>
        <dbReference type="Proteomes" id="UP000461234"/>
    </source>
</evidence>
<dbReference type="EMBL" id="WIOC01000003">
    <property type="protein sequence ID" value="MQR48444.1"/>
    <property type="molecule type" value="Genomic_DNA"/>
</dbReference>
<comment type="caution">
    <text evidence="1">The sequence shown here is derived from an EMBL/GenBank/DDBJ whole genome shotgun (WGS) entry which is preliminary data.</text>
</comment>